<accession>A0A7V5H444</accession>
<dbReference type="NCBIfam" id="TIGR00059">
    <property type="entry name" value="L17"/>
    <property type="match status" value="1"/>
</dbReference>
<dbReference type="PANTHER" id="PTHR14413:SF16">
    <property type="entry name" value="LARGE RIBOSOMAL SUBUNIT PROTEIN BL17M"/>
    <property type="match status" value="1"/>
</dbReference>
<comment type="similarity">
    <text evidence="1 4 5">Belongs to the bacterial ribosomal protein bL17 family.</text>
</comment>
<dbReference type="Gene3D" id="3.90.1030.10">
    <property type="entry name" value="Ribosomal protein L17"/>
    <property type="match status" value="1"/>
</dbReference>
<comment type="caution">
    <text evidence="7">The sequence shown here is derived from an EMBL/GenBank/DDBJ whole genome shotgun (WGS) entry which is preliminary data.</text>
</comment>
<dbReference type="InterPro" id="IPR036373">
    <property type="entry name" value="Ribosomal_bL17_sf"/>
</dbReference>
<dbReference type="SUPFAM" id="SSF64263">
    <property type="entry name" value="Prokaryotic ribosomal protein L17"/>
    <property type="match status" value="1"/>
</dbReference>
<dbReference type="InterPro" id="IPR047859">
    <property type="entry name" value="Ribosomal_bL17_CS"/>
</dbReference>
<dbReference type="GO" id="GO:0003735">
    <property type="term" value="F:structural constituent of ribosome"/>
    <property type="evidence" value="ECO:0007669"/>
    <property type="project" value="InterPro"/>
</dbReference>
<comment type="subunit">
    <text evidence="4">Part of the 50S ribosomal subunit. Contacts protein L32.</text>
</comment>
<dbReference type="EMBL" id="DRTD01000522">
    <property type="protein sequence ID" value="HHE55519.1"/>
    <property type="molecule type" value="Genomic_DNA"/>
</dbReference>
<dbReference type="AlphaFoldDB" id="A0A7V5H444"/>
<organism evidence="7">
    <name type="scientific">Caldithrix abyssi</name>
    <dbReference type="NCBI Taxonomy" id="187145"/>
    <lineage>
        <taxon>Bacteria</taxon>
        <taxon>Pseudomonadati</taxon>
        <taxon>Calditrichota</taxon>
        <taxon>Calditrichia</taxon>
        <taxon>Calditrichales</taxon>
        <taxon>Calditrichaceae</taxon>
        <taxon>Caldithrix</taxon>
    </lineage>
</organism>
<gene>
    <name evidence="4" type="primary">rplQ</name>
    <name evidence="7" type="ORF">ENL21_07035</name>
</gene>
<dbReference type="GO" id="GO:0022625">
    <property type="term" value="C:cytosolic large ribosomal subunit"/>
    <property type="evidence" value="ECO:0007669"/>
    <property type="project" value="TreeGrafter"/>
</dbReference>
<evidence type="ECO:0000256" key="1">
    <source>
        <dbReference type="ARBA" id="ARBA00008777"/>
    </source>
</evidence>
<protein>
    <recommendedName>
        <fullName evidence="4">Large ribosomal subunit protein bL17</fullName>
    </recommendedName>
</protein>
<evidence type="ECO:0000256" key="5">
    <source>
        <dbReference type="RuleBase" id="RU000660"/>
    </source>
</evidence>
<dbReference type="PANTHER" id="PTHR14413">
    <property type="entry name" value="RIBOSOMAL PROTEIN L17"/>
    <property type="match status" value="1"/>
</dbReference>
<dbReference type="Proteomes" id="UP000886111">
    <property type="component" value="Unassembled WGS sequence"/>
</dbReference>
<dbReference type="Pfam" id="PF01196">
    <property type="entry name" value="Ribosomal_L17"/>
    <property type="match status" value="1"/>
</dbReference>
<dbReference type="FunFam" id="3.90.1030.10:FF:000001">
    <property type="entry name" value="50S ribosomal protein L17"/>
    <property type="match status" value="1"/>
</dbReference>
<dbReference type="HAMAP" id="MF_01368">
    <property type="entry name" value="Ribosomal_bL17"/>
    <property type="match status" value="1"/>
</dbReference>
<name>A0A7V5H444_CALAY</name>
<evidence type="ECO:0000256" key="3">
    <source>
        <dbReference type="ARBA" id="ARBA00023274"/>
    </source>
</evidence>
<reference evidence="7" key="1">
    <citation type="journal article" date="2020" name="mSystems">
        <title>Genome- and Community-Level Interaction Insights into Carbon Utilization and Element Cycling Functions of Hydrothermarchaeota in Hydrothermal Sediment.</title>
        <authorList>
            <person name="Zhou Z."/>
            <person name="Liu Y."/>
            <person name="Xu W."/>
            <person name="Pan J."/>
            <person name="Luo Z.H."/>
            <person name="Li M."/>
        </authorList>
    </citation>
    <scope>NUCLEOTIDE SEQUENCE [LARGE SCALE GENOMIC DNA]</scope>
    <source>
        <strain evidence="7">HyVt-76</strain>
    </source>
</reference>
<keyword evidence="3 4" id="KW-0687">Ribonucleoprotein</keyword>
<proteinExistence type="inferred from homology"/>
<evidence type="ECO:0000256" key="2">
    <source>
        <dbReference type="ARBA" id="ARBA00022980"/>
    </source>
</evidence>
<evidence type="ECO:0000313" key="7">
    <source>
        <dbReference type="EMBL" id="HHE55519.1"/>
    </source>
</evidence>
<evidence type="ECO:0000256" key="4">
    <source>
        <dbReference type="HAMAP-Rule" id="MF_01368"/>
    </source>
</evidence>
<dbReference type="PROSITE" id="PS01167">
    <property type="entry name" value="RIBOSOMAL_L17"/>
    <property type="match status" value="1"/>
</dbReference>
<feature type="region of interest" description="Disordered" evidence="6">
    <location>
        <begin position="125"/>
        <end position="206"/>
    </location>
</feature>
<evidence type="ECO:0000256" key="6">
    <source>
        <dbReference type="SAM" id="MobiDB-lite"/>
    </source>
</evidence>
<sequence>MRHRKKGNHLGRTASHKKALMRNLAAEVFEHKEIRTTLAKAKELRSYVERLITYGKKGTLHHRRLAFQFLQNKQAVKTLFDEIAPLYEDRAGGYTRIIKLGNRKGDNAAISIFQLVGFEKIKPKAEKKKKKAEEKPKVEEEQKTTVEAERVQEVQEEKAEPKIKEEQAKTEATEEVKPETELAEEKAEEAKANQNPEEDAEKSKNE</sequence>
<dbReference type="GO" id="GO:0006412">
    <property type="term" value="P:translation"/>
    <property type="evidence" value="ECO:0007669"/>
    <property type="project" value="UniProtKB-UniRule"/>
</dbReference>
<dbReference type="InterPro" id="IPR000456">
    <property type="entry name" value="Ribosomal_bL17"/>
</dbReference>
<keyword evidence="2 4" id="KW-0689">Ribosomal protein</keyword>
<feature type="compositionally biased region" description="Basic and acidic residues" evidence="6">
    <location>
        <begin position="131"/>
        <end position="191"/>
    </location>
</feature>